<evidence type="ECO:0000313" key="8">
    <source>
        <dbReference type="Proteomes" id="UP000598120"/>
    </source>
</evidence>
<dbReference type="RefSeq" id="WP_188604957.1">
    <property type="nucleotide sequence ID" value="NZ_BMIC01000001.1"/>
</dbReference>
<dbReference type="GO" id="GO:0005886">
    <property type="term" value="C:plasma membrane"/>
    <property type="evidence" value="ECO:0007669"/>
    <property type="project" value="UniProtKB-SubCell"/>
</dbReference>
<keyword evidence="4" id="KW-0808">Transferase</keyword>
<feature type="domain" description="Glycosyltransferase 2-like" evidence="6">
    <location>
        <begin position="10"/>
        <end position="147"/>
    </location>
</feature>
<evidence type="ECO:0000256" key="4">
    <source>
        <dbReference type="ARBA" id="ARBA00022679"/>
    </source>
</evidence>
<dbReference type="EMBL" id="BMIC01000001">
    <property type="protein sequence ID" value="GFZ79762.1"/>
    <property type="molecule type" value="Genomic_DNA"/>
</dbReference>
<dbReference type="Gene3D" id="3.90.550.10">
    <property type="entry name" value="Spore Coat Polysaccharide Biosynthesis Protein SpsA, Chain A"/>
    <property type="match status" value="1"/>
</dbReference>
<keyword evidence="2" id="KW-1003">Cell membrane</keyword>
<dbReference type="AlphaFoldDB" id="A0A8J2XFN1"/>
<comment type="caution">
    <text evidence="7">The sequence shown here is derived from an EMBL/GenBank/DDBJ whole genome shotgun (WGS) entry which is preliminary data.</text>
</comment>
<dbReference type="InterPro" id="IPR029044">
    <property type="entry name" value="Nucleotide-diphossugar_trans"/>
</dbReference>
<evidence type="ECO:0000256" key="2">
    <source>
        <dbReference type="ARBA" id="ARBA00022475"/>
    </source>
</evidence>
<keyword evidence="3" id="KW-0328">Glycosyltransferase</keyword>
<reference evidence="7 8" key="1">
    <citation type="journal article" date="2014" name="Int. J. Syst. Evol. Microbiol.">
        <title>Complete genome sequence of Corynebacterium casei LMG S-19264T (=DSM 44701T), isolated from a smear-ripened cheese.</title>
        <authorList>
            <consortium name="US DOE Joint Genome Institute (JGI-PGF)"/>
            <person name="Walter F."/>
            <person name="Albersmeier A."/>
            <person name="Kalinowski J."/>
            <person name="Ruckert C."/>
        </authorList>
    </citation>
    <scope>NUCLEOTIDE SEQUENCE [LARGE SCALE GENOMIC DNA]</scope>
    <source>
        <strain evidence="7 8">CGMCC 1.15295</strain>
    </source>
</reference>
<proteinExistence type="predicted"/>
<accession>A0A8J2XFN1</accession>
<dbReference type="CDD" id="cd00761">
    <property type="entry name" value="Glyco_tranf_GTA_type"/>
    <property type="match status" value="1"/>
</dbReference>
<keyword evidence="5" id="KW-0472">Membrane</keyword>
<sequence length="334" mass="39362">MINFLEEITIGIAARNEENTIINCLDSIIKSTKKASLSIRFEIIIVLNGCNDDTEKLVNEYAYFQDDKNICFKILKSQEGQIYAHKEVWKSKSNDNFIIFLDADIILNENCIASLINEMEQNKNLEIAWAKCISHKKAKSTIEKIINLPDFYPEMRKEQNYFTGRAFAIRNDRISILDKTFKAKRYIENYLRLKDGPMIDDVFLSKSILYHKGKDVIKQCDLAVVYFNPITNLYDFYLSQRRTAIECIRLDILFPEYQKKTKKYYKLIIPNSLKNKKSYGLLVCWIIYIFLKRISRLFSKLELNFKLLLCSLGFKQKPCNLWPSVLSTKRKFYE</sequence>
<evidence type="ECO:0000313" key="7">
    <source>
        <dbReference type="EMBL" id="GFZ79762.1"/>
    </source>
</evidence>
<organism evidence="7 8">
    <name type="scientific">Aquaticitalea lipolytica</name>
    <dbReference type="NCBI Taxonomy" id="1247562"/>
    <lineage>
        <taxon>Bacteria</taxon>
        <taxon>Pseudomonadati</taxon>
        <taxon>Bacteroidota</taxon>
        <taxon>Flavobacteriia</taxon>
        <taxon>Flavobacteriales</taxon>
        <taxon>Flavobacteriaceae</taxon>
        <taxon>Aquaticitalea</taxon>
    </lineage>
</organism>
<dbReference type="Pfam" id="PF00535">
    <property type="entry name" value="Glycos_transf_2"/>
    <property type="match status" value="1"/>
</dbReference>
<dbReference type="InterPro" id="IPR001173">
    <property type="entry name" value="Glyco_trans_2-like"/>
</dbReference>
<comment type="subcellular location">
    <subcellularLocation>
        <location evidence="1">Cell membrane</location>
    </subcellularLocation>
</comment>
<evidence type="ECO:0000256" key="5">
    <source>
        <dbReference type="ARBA" id="ARBA00023136"/>
    </source>
</evidence>
<keyword evidence="8" id="KW-1185">Reference proteome</keyword>
<dbReference type="PANTHER" id="PTHR43646:SF2">
    <property type="entry name" value="GLYCOSYLTRANSFERASE 2-LIKE DOMAIN-CONTAINING PROTEIN"/>
    <property type="match status" value="1"/>
</dbReference>
<dbReference type="PANTHER" id="PTHR43646">
    <property type="entry name" value="GLYCOSYLTRANSFERASE"/>
    <property type="match status" value="1"/>
</dbReference>
<gene>
    <name evidence="7" type="ORF">GCM10011531_07100</name>
</gene>
<dbReference type="SUPFAM" id="SSF53448">
    <property type="entry name" value="Nucleotide-diphospho-sugar transferases"/>
    <property type="match status" value="1"/>
</dbReference>
<dbReference type="GO" id="GO:0016757">
    <property type="term" value="F:glycosyltransferase activity"/>
    <property type="evidence" value="ECO:0007669"/>
    <property type="project" value="UniProtKB-KW"/>
</dbReference>
<evidence type="ECO:0000259" key="6">
    <source>
        <dbReference type="Pfam" id="PF00535"/>
    </source>
</evidence>
<name>A0A8J2XFN1_9FLAO</name>
<dbReference type="Proteomes" id="UP000598120">
    <property type="component" value="Unassembled WGS sequence"/>
</dbReference>
<evidence type="ECO:0000256" key="1">
    <source>
        <dbReference type="ARBA" id="ARBA00004236"/>
    </source>
</evidence>
<evidence type="ECO:0000256" key="3">
    <source>
        <dbReference type="ARBA" id="ARBA00022676"/>
    </source>
</evidence>
<protein>
    <recommendedName>
        <fullName evidence="6">Glycosyltransferase 2-like domain-containing protein</fullName>
    </recommendedName>
</protein>